<dbReference type="AlphaFoldDB" id="A0A0R3S8N4"/>
<protein>
    <submittedName>
        <fullName evidence="2 6">Uncharacterized protein</fullName>
    </submittedName>
</protein>
<reference evidence="2 4" key="2">
    <citation type="submission" date="2018-11" db="EMBL/GenBank/DDBJ databases">
        <authorList>
            <consortium name="Pathogen Informatics"/>
        </authorList>
    </citation>
    <scope>NUCLEOTIDE SEQUENCE [LARGE SCALE GENOMIC DNA]</scope>
</reference>
<reference evidence="3 5" key="3">
    <citation type="submission" date="2019-07" db="EMBL/GenBank/DDBJ databases">
        <authorList>
            <person name="Jastrzebski P J."/>
            <person name="Paukszto L."/>
            <person name="Jastrzebski P J."/>
        </authorList>
    </citation>
    <scope>NUCLEOTIDE SEQUENCE [LARGE SCALE GENOMIC DNA]</scope>
    <source>
        <strain evidence="3 5">WMS-il1</strain>
    </source>
</reference>
<evidence type="ECO:0000313" key="2">
    <source>
        <dbReference type="EMBL" id="VDL16571.1"/>
    </source>
</evidence>
<keyword evidence="5" id="KW-1185">Reference proteome</keyword>
<dbReference type="EMBL" id="CABIJS010000111">
    <property type="protein sequence ID" value="VUZ43597.1"/>
    <property type="molecule type" value="Genomic_DNA"/>
</dbReference>
<dbReference type="WBParaSite" id="HDID_0000052501-mRNA-1">
    <property type="protein sequence ID" value="HDID_0000052501-mRNA-1"/>
    <property type="gene ID" value="HDID_0000052501"/>
</dbReference>
<evidence type="ECO:0000313" key="3">
    <source>
        <dbReference type="EMBL" id="VUZ43597.1"/>
    </source>
</evidence>
<organism evidence="6">
    <name type="scientific">Hymenolepis diminuta</name>
    <name type="common">Rat tapeworm</name>
    <dbReference type="NCBI Taxonomy" id="6216"/>
    <lineage>
        <taxon>Eukaryota</taxon>
        <taxon>Metazoa</taxon>
        <taxon>Spiralia</taxon>
        <taxon>Lophotrochozoa</taxon>
        <taxon>Platyhelminthes</taxon>
        <taxon>Cestoda</taxon>
        <taxon>Eucestoda</taxon>
        <taxon>Cyclophyllidea</taxon>
        <taxon>Hymenolepididae</taxon>
        <taxon>Hymenolepis</taxon>
    </lineage>
</organism>
<dbReference type="Proteomes" id="UP000274504">
    <property type="component" value="Unassembled WGS sequence"/>
</dbReference>
<sequence length="189" mass="21112">MSIRRRKPFELGRYLGTISTQRIQKLEEIKQQLLELDNRLKMEMVGLRELTGRSVDTSDEVTGFPNFLQSLSSRAKPDVTSEEGPTLSHTSNAPDIHARALDISTENRLTRSFLVAQYPDASTSNPTNSYETSDMHQEPEIIDITNQAPQKPGLHGSLESEAFLKFASDLVGNAISSKPLKETVRVNKI</sequence>
<proteinExistence type="predicted"/>
<feature type="region of interest" description="Disordered" evidence="1">
    <location>
        <begin position="72"/>
        <end position="92"/>
    </location>
</feature>
<reference evidence="6" key="1">
    <citation type="submission" date="2017-02" db="UniProtKB">
        <authorList>
            <consortium name="WormBaseParasite"/>
        </authorList>
    </citation>
    <scope>IDENTIFICATION</scope>
</reference>
<dbReference type="EMBL" id="UYSG01000071">
    <property type="protein sequence ID" value="VDL16571.1"/>
    <property type="molecule type" value="Genomic_DNA"/>
</dbReference>
<gene>
    <name evidence="2" type="ORF">HDID_LOCUS526</name>
    <name evidence="3" type="ORF">WMSIL1_LOCUS3814</name>
</gene>
<dbReference type="Proteomes" id="UP000321570">
    <property type="component" value="Unassembled WGS sequence"/>
</dbReference>
<evidence type="ECO:0000256" key="1">
    <source>
        <dbReference type="SAM" id="MobiDB-lite"/>
    </source>
</evidence>
<evidence type="ECO:0000313" key="4">
    <source>
        <dbReference type="Proteomes" id="UP000274504"/>
    </source>
</evidence>
<accession>A0A0R3S8N4</accession>
<name>A0A0R3S8N4_HYMDI</name>
<dbReference type="OrthoDB" id="6273491at2759"/>
<evidence type="ECO:0000313" key="6">
    <source>
        <dbReference type="WBParaSite" id="HDID_0000052501-mRNA-1"/>
    </source>
</evidence>
<evidence type="ECO:0000313" key="5">
    <source>
        <dbReference type="Proteomes" id="UP000321570"/>
    </source>
</evidence>